<accession>A0ACB9PVY9</accession>
<evidence type="ECO:0000313" key="1">
    <source>
        <dbReference type="EMBL" id="KAI4353009.1"/>
    </source>
</evidence>
<sequence length="2333" mass="265946">MEFVSIVVDKLLEYTLIPVARQVNYVISYKGNVEELKEQAKRLLGEREALQHRVNAATRNGEEIAGPVIEWLRKVKENASKAKILLDEDDKRHKRNAEEIEGHDLKWPSDVASKAEELLDEDDKRSKTAWCSSKSFSSMCWRHQISRKAKKLAQEIANIKGEKEFTQVSYRGELNITETWSSSAKNNEAFESRVAALSQIMEALADPNLRLIGVHGLGGVGKTTLVREVAIKVKEKSPDTNVVFVDVKQNPKIEKVQQDIADMIGLELKQQSLLVRATSLRQSLEEDKKKNILVILDDLWEKLDLNEIGITFRKENKNYKILMTSRKRDVLSKMNTQRNFWLKELTEEESWELFMVKVALNESSKGEELLDIARKVVGKCGGLPIAIVTIAATLKGKEEIAEWRNVWQRVQNHHYDEINRPIVVSYENLKDDCLRSIFVLAGVINSSATIDLFKYCRGLGLFYDIDNLDARISELKDSCLLQDNNSSKSHFSMHDVVRDTAISIASKDDQFFLKKIENADQDEWISVDKLKSCRKMLLDFSNVRELPEGLQCSNLTFFYLCSKDSSLKLPHNFFKGMPKLEVLVLINMTFEFLPSFISVLRNLHTLCLDECVLENIEGIGELKGLKILSLSGSKFTNLPQEIGKLTKLQLLDLSRCVQLESIPPGVLLNLQLLEVLLMGNSFSKWAVGDQQSMASLAEIKALRNLNTLAVYVPDQNMLPKEQLFESLHLQRYEVCIGDEYWYRFGESKTSRFLKLDLHTGIDTKHYFKSLLDHVGDLHVGRLADLKNVVPNINKKGLIELKHLLVDRNRELQFIADLVEHEDMIFPKLESLDAHDSNLVKLCNGFITARSFSKLKVVKVYFCTEMKRLFSLSLPTCLPHLNEIQVDKCINLEGIVSDAGLFAGPLHFVELRTVTLNWLPSLIGFYSEDETSSKVQQKKTQVGDDNILDPPVTLFSHKVFIPNLETLNIKSVYKLKKLWDQQFDRLSFCNLKTLNVWCCHGISKLLPFNVLENLEELEVKYCNSLEVIFDLEGTTIEETHDVVKSSHLRKLNLDGLPKLKHVWNKEPKKILGFQFLSTIEASECDSLKYLFPASVAKALPKLHFLSIRRCCELLTIVGREEEGADVPINFVFARVTELHLQRLPKLMSFYPGTYSTEWPLLQKFYCKSVNRSWNFFGAGLLGFEEFHCQNGLEVSIHLSLALAIQKSIPTLRELKLGCNKNMMAWIQRYSPDFCWNELKILKLKFFHEVPLWTFIKTKSLSRLTTMEIMECKMIKEIVAGKVTDDEITFSELKSLTLDNLPRLKSFCSLNCVFNFPALENAVIKRCPKLKLFSKQAPITTKLPSVKEGYRLSAKCYWEDDLNSTVQKLYTNKLYYELEDLNLSEYPELKQIWHTQLPNGAFCKLKTLTLSNCEWSSKVLQWNVLKCLVGLKELKVESCKSVEVVFDLEGAKDEERDYVLALSTLTLTFLPNLKHIWNKDPQGILNFLKLTKLKLVDVPKLDHSLVEKAIPHLELRRLVVDKAIMTWFRQFPADHLNSLEVLGLQFLYDLNTGFPYSVLQKTSNLKTLIVKDGLFEEIFPFKQQVVEGNHSAVVQLKCLRVENLQKLRHICEEGYELDPSLKNLKGLYIKKCSRLLNLGPSSLTFNLLTELAIKKCEQLSYLMTPSTAKSLGELKYLIIEECSMIKEIILGKGVDAQTIDEITFSRLKGLVLKNLPCLESFCSMNYAFNFPSLEDLVIWQCPNLKKFSNGVSSTPNLERIVGDLFEFDLNSTGQETYKYKIVSEDDLLVMYVFSDVDSESDDEHLNELDQFEVEEEDKVEEHKEHEEEKEENINRCVTEQSTISYSESRDIDLQACTNEDITYSTPLLAISQEYQTSGKGGSQKKIEDMNVIEQSTTSYSENVEAHKKQKQGFEISISNFDSEKRLQEQHIYFRESMGETTNDDKGLLLEILTEATSSLDSIIEEPMSELVLMDRQEGLEQNQVTIEFLDRTDVIPEAVHNAIELIDRSISTVSTSTELQGLSRCSPISQPFSSIANAAGSLEVKPIEVVQSTQDSQESDSNGSKSNSFLQTQTMTRHGGELQSKEVHQEPKKPHSSPTNQGEEIPKKEPNSEVVLTDRQLTLEGNKASRELQPLATSSHLSPIFGYPPSNSYQSLDSAAETSGPPLTSNAAIPSPLEDLLSRLHLFSSYEEMSYLRDGFSRYPWALHLLESWSDERWKWSYFIIFARVLCILQTTRAADLSETLNAELNSSLNTLESVGFNANWIAAIRGHICYCQDGLTNVNEAKALRASKDVIASRFTEFELAMRTELARIDALLAKYAQREELARNVIGLP</sequence>
<protein>
    <submittedName>
        <fullName evidence="1">Uncharacterized protein</fullName>
    </submittedName>
</protein>
<reference evidence="1 2" key="1">
    <citation type="journal article" date="2022" name="DNA Res.">
        <title>Chromosomal-level genome assembly of the orchid tree Bauhinia variegata (Leguminosae; Cercidoideae) supports the allotetraploid origin hypothesis of Bauhinia.</title>
        <authorList>
            <person name="Zhong Y."/>
            <person name="Chen Y."/>
            <person name="Zheng D."/>
            <person name="Pang J."/>
            <person name="Liu Y."/>
            <person name="Luo S."/>
            <person name="Meng S."/>
            <person name="Qian L."/>
            <person name="Wei D."/>
            <person name="Dai S."/>
            <person name="Zhou R."/>
        </authorList>
    </citation>
    <scope>NUCLEOTIDE SEQUENCE [LARGE SCALE GENOMIC DNA]</scope>
    <source>
        <strain evidence="1">BV-YZ2020</strain>
    </source>
</reference>
<dbReference type="EMBL" id="CM039427">
    <property type="protein sequence ID" value="KAI4353009.1"/>
    <property type="molecule type" value="Genomic_DNA"/>
</dbReference>
<comment type="caution">
    <text evidence="1">The sequence shown here is derived from an EMBL/GenBank/DDBJ whole genome shotgun (WGS) entry which is preliminary data.</text>
</comment>
<evidence type="ECO:0000313" key="2">
    <source>
        <dbReference type="Proteomes" id="UP000828941"/>
    </source>
</evidence>
<dbReference type="Proteomes" id="UP000828941">
    <property type="component" value="Chromosome 2"/>
</dbReference>
<gene>
    <name evidence="1" type="ORF">L6164_001988</name>
</gene>
<organism evidence="1 2">
    <name type="scientific">Bauhinia variegata</name>
    <name type="common">Purple orchid tree</name>
    <name type="synonym">Phanera variegata</name>
    <dbReference type="NCBI Taxonomy" id="167791"/>
    <lineage>
        <taxon>Eukaryota</taxon>
        <taxon>Viridiplantae</taxon>
        <taxon>Streptophyta</taxon>
        <taxon>Embryophyta</taxon>
        <taxon>Tracheophyta</taxon>
        <taxon>Spermatophyta</taxon>
        <taxon>Magnoliopsida</taxon>
        <taxon>eudicotyledons</taxon>
        <taxon>Gunneridae</taxon>
        <taxon>Pentapetalae</taxon>
        <taxon>rosids</taxon>
        <taxon>fabids</taxon>
        <taxon>Fabales</taxon>
        <taxon>Fabaceae</taxon>
        <taxon>Cercidoideae</taxon>
        <taxon>Cercideae</taxon>
        <taxon>Bauhiniinae</taxon>
        <taxon>Bauhinia</taxon>
    </lineage>
</organism>
<proteinExistence type="predicted"/>
<keyword evidence="2" id="KW-1185">Reference proteome</keyword>
<name>A0ACB9PVY9_BAUVA</name>